<evidence type="ECO:0000313" key="1">
    <source>
        <dbReference type="EMBL" id="VEP15717.1"/>
    </source>
</evidence>
<dbReference type="RefSeq" id="WP_144874495.1">
    <property type="nucleotide sequence ID" value="NZ_LR214097.1"/>
</dbReference>
<dbReference type="Proteomes" id="UP000320055">
    <property type="component" value="Unassembled WGS sequence"/>
</dbReference>
<organism evidence="1 2">
    <name type="scientific">Hyella patelloides LEGE 07179</name>
    <dbReference type="NCBI Taxonomy" id="945734"/>
    <lineage>
        <taxon>Bacteria</taxon>
        <taxon>Bacillati</taxon>
        <taxon>Cyanobacteriota</taxon>
        <taxon>Cyanophyceae</taxon>
        <taxon>Pleurocapsales</taxon>
        <taxon>Hyellaceae</taxon>
        <taxon>Hyella</taxon>
    </lineage>
</organism>
<name>A0A563VWE9_9CYAN</name>
<keyword evidence="2" id="KW-1185">Reference proteome</keyword>
<proteinExistence type="predicted"/>
<protein>
    <submittedName>
        <fullName evidence="1">Uncharacterized protein</fullName>
    </submittedName>
</protein>
<sequence length="94" mass="11099">MSNINLSDLELMMVAQAIDILLDFDYFYKYENFPTSYQTTMMRRITMRSILLKLSKKTHLSSVEQMIKESLTNYPEITPEMFLIDCENLKAKSE</sequence>
<dbReference type="EMBL" id="CAACVJ010000292">
    <property type="protein sequence ID" value="VEP15717.1"/>
    <property type="molecule type" value="Genomic_DNA"/>
</dbReference>
<accession>A0A563VWE9</accession>
<reference evidence="1 2" key="1">
    <citation type="submission" date="2019-01" db="EMBL/GenBank/DDBJ databases">
        <authorList>
            <person name="Brito A."/>
        </authorList>
    </citation>
    <scope>NUCLEOTIDE SEQUENCE [LARGE SCALE GENOMIC DNA]</scope>
    <source>
        <strain evidence="1">1</strain>
    </source>
</reference>
<evidence type="ECO:0000313" key="2">
    <source>
        <dbReference type="Proteomes" id="UP000320055"/>
    </source>
</evidence>
<gene>
    <name evidence="1" type="ORF">H1P_3610011</name>
</gene>
<dbReference type="AlphaFoldDB" id="A0A563VWE9"/>